<comment type="caution">
    <text evidence="5">The sequence shown here is derived from an EMBL/GenBank/DDBJ whole genome shotgun (WGS) entry which is preliminary data.</text>
</comment>
<evidence type="ECO:0000313" key="5">
    <source>
        <dbReference type="EMBL" id="TWH85564.1"/>
    </source>
</evidence>
<dbReference type="OrthoDB" id="268339at2"/>
<evidence type="ECO:0000313" key="6">
    <source>
        <dbReference type="Proteomes" id="UP000318667"/>
    </source>
</evidence>
<dbReference type="PANTHER" id="PTHR43479:SF11">
    <property type="entry name" value="ACREF_ENVCD OPERON REPRESSOR-RELATED"/>
    <property type="match status" value="1"/>
</dbReference>
<organism evidence="5 6">
    <name type="scientific">Cytobacillus oceanisediminis</name>
    <dbReference type="NCBI Taxonomy" id="665099"/>
    <lineage>
        <taxon>Bacteria</taxon>
        <taxon>Bacillati</taxon>
        <taxon>Bacillota</taxon>
        <taxon>Bacilli</taxon>
        <taxon>Bacillales</taxon>
        <taxon>Bacillaceae</taxon>
        <taxon>Cytobacillus</taxon>
    </lineage>
</organism>
<evidence type="ECO:0000256" key="1">
    <source>
        <dbReference type="ARBA" id="ARBA00022491"/>
    </source>
</evidence>
<dbReference type="EMBL" id="VLKI01000008">
    <property type="protein sequence ID" value="TWH85564.1"/>
    <property type="molecule type" value="Genomic_DNA"/>
</dbReference>
<dbReference type="InterPro" id="IPR036271">
    <property type="entry name" value="Tet_transcr_reg_TetR-rel_C_sf"/>
</dbReference>
<dbReference type="PROSITE" id="PS50977">
    <property type="entry name" value="HTH_TETR_2"/>
    <property type="match status" value="1"/>
</dbReference>
<dbReference type="SUPFAM" id="SSF46689">
    <property type="entry name" value="Homeodomain-like"/>
    <property type="match status" value="1"/>
</dbReference>
<reference evidence="5 6" key="1">
    <citation type="journal article" date="2015" name="Stand. Genomic Sci.">
        <title>Genomic Encyclopedia of Bacterial and Archaeal Type Strains, Phase III: the genomes of soil and plant-associated and newly described type strains.</title>
        <authorList>
            <person name="Whitman W.B."/>
            <person name="Woyke T."/>
            <person name="Klenk H.P."/>
            <person name="Zhou Y."/>
            <person name="Lilburn T.G."/>
            <person name="Beck B.J."/>
            <person name="De Vos P."/>
            <person name="Vandamme P."/>
            <person name="Eisen J.A."/>
            <person name="Garrity G."/>
            <person name="Hugenholtz P."/>
            <person name="Kyrpides N.C."/>
        </authorList>
    </citation>
    <scope>NUCLEOTIDE SEQUENCE [LARGE SCALE GENOMIC DNA]</scope>
    <source>
        <strain evidence="5 6">CGMCC 1.10115</strain>
    </source>
</reference>
<dbReference type="InterPro" id="IPR001647">
    <property type="entry name" value="HTH_TetR"/>
</dbReference>
<dbReference type="PANTHER" id="PTHR43479">
    <property type="entry name" value="ACREF/ENVCD OPERON REPRESSOR-RELATED"/>
    <property type="match status" value="1"/>
</dbReference>
<evidence type="ECO:0000259" key="4">
    <source>
        <dbReference type="PROSITE" id="PS50977"/>
    </source>
</evidence>
<feature type="domain" description="HTH tetR-type" evidence="4">
    <location>
        <begin position="8"/>
        <end position="68"/>
    </location>
</feature>
<feature type="DNA-binding region" description="H-T-H motif" evidence="3">
    <location>
        <begin position="31"/>
        <end position="50"/>
    </location>
</feature>
<protein>
    <submittedName>
        <fullName evidence="5">TetR family transcriptional regulator</fullName>
    </submittedName>
</protein>
<gene>
    <name evidence="5" type="ORF">IQ19_02983</name>
</gene>
<dbReference type="GO" id="GO:0003677">
    <property type="term" value="F:DNA binding"/>
    <property type="evidence" value="ECO:0007669"/>
    <property type="project" value="UniProtKB-UniRule"/>
</dbReference>
<dbReference type="InterPro" id="IPR023772">
    <property type="entry name" value="DNA-bd_HTH_TetR-type_CS"/>
</dbReference>
<dbReference type="PROSITE" id="PS01081">
    <property type="entry name" value="HTH_TETR_1"/>
    <property type="match status" value="1"/>
</dbReference>
<dbReference type="RefSeq" id="WP_144543094.1">
    <property type="nucleotide sequence ID" value="NZ_CBCSDC010000005.1"/>
</dbReference>
<dbReference type="Proteomes" id="UP000318667">
    <property type="component" value="Unassembled WGS sequence"/>
</dbReference>
<dbReference type="GeneID" id="65404147"/>
<dbReference type="AlphaFoldDB" id="A0A562JRJ5"/>
<dbReference type="Pfam" id="PF00440">
    <property type="entry name" value="TetR_N"/>
    <property type="match status" value="1"/>
</dbReference>
<evidence type="ECO:0000256" key="2">
    <source>
        <dbReference type="ARBA" id="ARBA00023125"/>
    </source>
</evidence>
<dbReference type="SUPFAM" id="SSF48498">
    <property type="entry name" value="Tetracyclin repressor-like, C-terminal domain"/>
    <property type="match status" value="1"/>
</dbReference>
<dbReference type="Gene3D" id="1.10.357.10">
    <property type="entry name" value="Tetracycline Repressor, domain 2"/>
    <property type="match status" value="1"/>
</dbReference>
<accession>A0A562JRJ5</accession>
<keyword evidence="1" id="KW-0678">Repressor</keyword>
<dbReference type="InterPro" id="IPR050624">
    <property type="entry name" value="HTH-type_Tx_Regulator"/>
</dbReference>
<keyword evidence="2 3" id="KW-0238">DNA-binding</keyword>
<evidence type="ECO:0000256" key="3">
    <source>
        <dbReference type="PROSITE-ProRule" id="PRU00335"/>
    </source>
</evidence>
<keyword evidence="6" id="KW-1185">Reference proteome</keyword>
<dbReference type="PRINTS" id="PR00455">
    <property type="entry name" value="HTHTETR"/>
</dbReference>
<name>A0A562JRJ5_9BACI</name>
<dbReference type="InterPro" id="IPR009057">
    <property type="entry name" value="Homeodomain-like_sf"/>
</dbReference>
<proteinExistence type="predicted"/>
<sequence>MKRKDQKEYTKQLIFKSAVELFKKQGFQNTTVQQITDHAGVAKGTFFNYFHSKESVLHLVGQSQLKLLHAFYKEVIDSSESIEENLYKLFKFMAIKNEEYGPILLLSIFHISTVVKDFHISETRLASEFRSILISLIEEGKKRGEFSEHTNASRIAKMIVNSFFGTLFYWVHHSEEESLPALLNDVMASYITVIKSQPRILDNRC</sequence>